<evidence type="ECO:0000313" key="1">
    <source>
        <dbReference type="EMBL" id="SDK26447.1"/>
    </source>
</evidence>
<sequence>MSYGTSAALQEAVFARLQGDAALVALVGSAIYDEVPPGALPPTYVSIGPEEARDASDGSVRGARHDFTVSVISDAAGFQTAKEVAVAVSDALLGAPLALSRGRVVGLWFLSAKAARDEAGVLRRIDLRFRARTEDI</sequence>
<dbReference type="STRING" id="990712.SAMN05216257_102132"/>
<evidence type="ECO:0000313" key="2">
    <source>
        <dbReference type="Proteomes" id="UP000199328"/>
    </source>
</evidence>
<dbReference type="OrthoDB" id="7644395at2"/>
<keyword evidence="2" id="KW-1185">Reference proteome</keyword>
<dbReference type="Pfam" id="PF11367">
    <property type="entry name" value="Tail_completion_gp17"/>
    <property type="match status" value="1"/>
</dbReference>
<name>A0A1G9AGG8_9RHOB</name>
<dbReference type="Gene3D" id="3.30.2000.30">
    <property type="match status" value="1"/>
</dbReference>
<dbReference type="AlphaFoldDB" id="A0A1G9AGG8"/>
<evidence type="ECO:0008006" key="3">
    <source>
        <dbReference type="Google" id="ProtNLM"/>
    </source>
</evidence>
<dbReference type="InterPro" id="IPR053745">
    <property type="entry name" value="Viral_Tail_Comp_sf"/>
</dbReference>
<dbReference type="InterPro" id="IPR021508">
    <property type="entry name" value="Gp17-like"/>
</dbReference>
<dbReference type="RefSeq" id="WP_092498670.1">
    <property type="nucleotide sequence ID" value="NZ_FNFV01000002.1"/>
</dbReference>
<accession>A0A1G9AGG8</accession>
<organism evidence="1 2">
    <name type="scientific">Meinhardsimonia xiamenensis</name>
    <dbReference type="NCBI Taxonomy" id="990712"/>
    <lineage>
        <taxon>Bacteria</taxon>
        <taxon>Pseudomonadati</taxon>
        <taxon>Pseudomonadota</taxon>
        <taxon>Alphaproteobacteria</taxon>
        <taxon>Rhodobacterales</taxon>
        <taxon>Paracoccaceae</taxon>
        <taxon>Meinhardsimonia</taxon>
    </lineage>
</organism>
<dbReference type="Proteomes" id="UP000199328">
    <property type="component" value="Unassembled WGS sequence"/>
</dbReference>
<proteinExistence type="predicted"/>
<protein>
    <recommendedName>
        <fullName evidence="3">DUF3168 domain-containing protein</fullName>
    </recommendedName>
</protein>
<reference evidence="2" key="1">
    <citation type="submission" date="2016-10" db="EMBL/GenBank/DDBJ databases">
        <authorList>
            <person name="Varghese N."/>
            <person name="Submissions S."/>
        </authorList>
    </citation>
    <scope>NUCLEOTIDE SEQUENCE [LARGE SCALE GENOMIC DNA]</scope>
    <source>
        <strain evidence="2">CGMCC 1.10789</strain>
    </source>
</reference>
<dbReference type="EMBL" id="FNFV01000002">
    <property type="protein sequence ID" value="SDK26447.1"/>
    <property type="molecule type" value="Genomic_DNA"/>
</dbReference>
<gene>
    <name evidence="1" type="ORF">SAMN05216257_102132</name>
</gene>